<dbReference type="RefSeq" id="WP_245678222.1">
    <property type="nucleotide sequence ID" value="NZ_CP012159.1"/>
</dbReference>
<organism evidence="3 4">
    <name type="scientific">Chondromyces crocatus</name>
    <dbReference type="NCBI Taxonomy" id="52"/>
    <lineage>
        <taxon>Bacteria</taxon>
        <taxon>Pseudomonadati</taxon>
        <taxon>Myxococcota</taxon>
        <taxon>Polyangia</taxon>
        <taxon>Polyangiales</taxon>
        <taxon>Polyangiaceae</taxon>
        <taxon>Chondromyces</taxon>
    </lineage>
</organism>
<feature type="transmembrane region" description="Helical" evidence="2">
    <location>
        <begin position="48"/>
        <end position="68"/>
    </location>
</feature>
<proteinExistence type="predicted"/>
<keyword evidence="4" id="KW-1185">Reference proteome</keyword>
<gene>
    <name evidence="3" type="ORF">CMC5_003080</name>
</gene>
<dbReference type="KEGG" id="ccro:CMC5_003080"/>
<evidence type="ECO:0000256" key="2">
    <source>
        <dbReference type="SAM" id="Phobius"/>
    </source>
</evidence>
<sequence length="235" mass="24863">MSSERTSLDARLSGPGHPSDPRGASFEVAEPDPEFAALPAPPRAERTAAVILMVLTAVAAAVMSLALLGEARYAFSAGHPQDVGDLASLQPGVELENRYIRTTGLLGTSGAIHYGRAAEADSFRVAPVAGNPTIWVEIRVPEGFEGPRFVPPTSFAGRLVPLPKAGIRHAGLAGSVREQTQVSVPEGAWLLIDGSSPRSSRWAVALVALFLGFAGWNLVGVFRVLRRVKDRHAES</sequence>
<dbReference type="STRING" id="52.CMC5_003080"/>
<protein>
    <submittedName>
        <fullName evidence="3">Uncharacterized protein</fullName>
    </submittedName>
</protein>
<reference evidence="3 4" key="1">
    <citation type="submission" date="2015-07" db="EMBL/GenBank/DDBJ databases">
        <title>Genome analysis of myxobacterium Chondromyces crocatus Cm c5 reveals a high potential for natural compound synthesis and the genetic basis for the loss of fruiting body formation.</title>
        <authorList>
            <person name="Zaburannyi N."/>
            <person name="Bunk B."/>
            <person name="Maier J."/>
            <person name="Overmann J."/>
            <person name="Mueller R."/>
        </authorList>
    </citation>
    <scope>NUCLEOTIDE SEQUENCE [LARGE SCALE GENOMIC DNA]</scope>
    <source>
        <strain evidence="3 4">Cm c5</strain>
    </source>
</reference>
<name>A0A0K1E5S7_CHOCO</name>
<feature type="transmembrane region" description="Helical" evidence="2">
    <location>
        <begin position="202"/>
        <end position="225"/>
    </location>
</feature>
<keyword evidence="2" id="KW-1133">Transmembrane helix</keyword>
<dbReference type="AlphaFoldDB" id="A0A0K1E5S7"/>
<accession>A0A0K1E5S7</accession>
<keyword evidence="2" id="KW-0812">Transmembrane</keyword>
<evidence type="ECO:0000313" key="3">
    <source>
        <dbReference type="EMBL" id="AKT36194.1"/>
    </source>
</evidence>
<dbReference type="Proteomes" id="UP000067626">
    <property type="component" value="Chromosome"/>
</dbReference>
<feature type="region of interest" description="Disordered" evidence="1">
    <location>
        <begin position="1"/>
        <end position="27"/>
    </location>
</feature>
<evidence type="ECO:0000313" key="4">
    <source>
        <dbReference type="Proteomes" id="UP000067626"/>
    </source>
</evidence>
<evidence type="ECO:0000256" key="1">
    <source>
        <dbReference type="SAM" id="MobiDB-lite"/>
    </source>
</evidence>
<keyword evidence="2" id="KW-0472">Membrane</keyword>
<dbReference type="EMBL" id="CP012159">
    <property type="protein sequence ID" value="AKT36194.1"/>
    <property type="molecule type" value="Genomic_DNA"/>
</dbReference>